<name>A0ABW2AA25_9GAMM</name>
<proteinExistence type="inferred from homology"/>
<gene>
    <name evidence="6" type="ORF">ACFQDL_32230</name>
</gene>
<dbReference type="Pfam" id="PF03466">
    <property type="entry name" value="LysR_substrate"/>
    <property type="match status" value="1"/>
</dbReference>
<reference evidence="7" key="1">
    <citation type="journal article" date="2019" name="Int. J. Syst. Evol. Microbiol.">
        <title>The Global Catalogue of Microorganisms (GCM) 10K type strain sequencing project: providing services to taxonomists for standard genome sequencing and annotation.</title>
        <authorList>
            <consortium name="The Broad Institute Genomics Platform"/>
            <consortium name="The Broad Institute Genome Sequencing Center for Infectious Disease"/>
            <person name="Wu L."/>
            <person name="Ma J."/>
        </authorList>
    </citation>
    <scope>NUCLEOTIDE SEQUENCE [LARGE SCALE GENOMIC DNA]</scope>
    <source>
        <strain evidence="7">NBRC 111756</strain>
    </source>
</reference>
<dbReference type="InterPro" id="IPR000847">
    <property type="entry name" value="LysR_HTH_N"/>
</dbReference>
<feature type="domain" description="HTH lysR-type" evidence="5">
    <location>
        <begin position="1"/>
        <end position="58"/>
    </location>
</feature>
<evidence type="ECO:0000256" key="3">
    <source>
        <dbReference type="ARBA" id="ARBA00023125"/>
    </source>
</evidence>
<organism evidence="6 7">
    <name type="scientific">Marinobacterium aestuariivivens</name>
    <dbReference type="NCBI Taxonomy" id="1698799"/>
    <lineage>
        <taxon>Bacteria</taxon>
        <taxon>Pseudomonadati</taxon>
        <taxon>Pseudomonadota</taxon>
        <taxon>Gammaproteobacteria</taxon>
        <taxon>Oceanospirillales</taxon>
        <taxon>Oceanospirillaceae</taxon>
        <taxon>Marinobacterium</taxon>
    </lineage>
</organism>
<dbReference type="Gene3D" id="3.40.190.290">
    <property type="match status" value="1"/>
</dbReference>
<evidence type="ECO:0000313" key="6">
    <source>
        <dbReference type="EMBL" id="MFC6674264.1"/>
    </source>
</evidence>
<dbReference type="SUPFAM" id="SSF46785">
    <property type="entry name" value="Winged helix' DNA-binding domain"/>
    <property type="match status" value="1"/>
</dbReference>
<dbReference type="Gene3D" id="1.10.10.10">
    <property type="entry name" value="Winged helix-like DNA-binding domain superfamily/Winged helix DNA-binding domain"/>
    <property type="match status" value="1"/>
</dbReference>
<keyword evidence="2" id="KW-0805">Transcription regulation</keyword>
<evidence type="ECO:0000313" key="7">
    <source>
        <dbReference type="Proteomes" id="UP001596422"/>
    </source>
</evidence>
<dbReference type="RefSeq" id="WP_379914064.1">
    <property type="nucleotide sequence ID" value="NZ_JBHSWE010000002.1"/>
</dbReference>
<accession>A0ABW2AA25</accession>
<protein>
    <submittedName>
        <fullName evidence="6">LysR family transcriptional regulator</fullName>
    </submittedName>
</protein>
<evidence type="ECO:0000256" key="4">
    <source>
        <dbReference type="ARBA" id="ARBA00023163"/>
    </source>
</evidence>
<keyword evidence="3" id="KW-0238">DNA-binding</keyword>
<dbReference type="Pfam" id="PF00126">
    <property type="entry name" value="HTH_1"/>
    <property type="match status" value="1"/>
</dbReference>
<dbReference type="PROSITE" id="PS50931">
    <property type="entry name" value="HTH_LYSR"/>
    <property type="match status" value="1"/>
</dbReference>
<dbReference type="EMBL" id="JBHSWE010000002">
    <property type="protein sequence ID" value="MFC6674264.1"/>
    <property type="molecule type" value="Genomic_DNA"/>
</dbReference>
<comment type="caution">
    <text evidence="6">The sequence shown here is derived from an EMBL/GenBank/DDBJ whole genome shotgun (WGS) entry which is preliminary data.</text>
</comment>
<evidence type="ECO:0000259" key="5">
    <source>
        <dbReference type="PROSITE" id="PS50931"/>
    </source>
</evidence>
<keyword evidence="7" id="KW-1185">Reference proteome</keyword>
<dbReference type="PANTHER" id="PTHR30419:SF30">
    <property type="entry name" value="LYSR FAMILY TRANSCRIPTIONAL REGULATOR"/>
    <property type="match status" value="1"/>
</dbReference>
<evidence type="ECO:0000256" key="1">
    <source>
        <dbReference type="ARBA" id="ARBA00009437"/>
    </source>
</evidence>
<dbReference type="InterPro" id="IPR036388">
    <property type="entry name" value="WH-like_DNA-bd_sf"/>
</dbReference>
<dbReference type="SUPFAM" id="SSF53850">
    <property type="entry name" value="Periplasmic binding protein-like II"/>
    <property type="match status" value="1"/>
</dbReference>
<dbReference type="InterPro" id="IPR036390">
    <property type="entry name" value="WH_DNA-bd_sf"/>
</dbReference>
<keyword evidence="4" id="KW-0804">Transcription</keyword>
<dbReference type="InterPro" id="IPR005119">
    <property type="entry name" value="LysR_subst-bd"/>
</dbReference>
<comment type="similarity">
    <text evidence="1">Belongs to the LysR transcriptional regulatory family.</text>
</comment>
<evidence type="ECO:0000256" key="2">
    <source>
        <dbReference type="ARBA" id="ARBA00023015"/>
    </source>
</evidence>
<dbReference type="PRINTS" id="PR00039">
    <property type="entry name" value="HTHLYSR"/>
</dbReference>
<dbReference type="PANTHER" id="PTHR30419">
    <property type="entry name" value="HTH-TYPE TRANSCRIPTIONAL REGULATOR YBHD"/>
    <property type="match status" value="1"/>
</dbReference>
<sequence>MRLQHIHTMIAVSEEGSIRGAAKRLGRTQPALTKNLRQMEDELGVALFHRTPRGVVTTEIGQMVLARARSVALEMQRLQNEVEQLRGGQFGAVKICVSPAGALLVMPRALASFRKRYPAVDISVVDGLYPASLQPLRDGQVDLLIGPTPPLHWSKDFRVEPLFMTDIIVITSHESEYANARSLRELQSGDWVMLGGREGPGDIIEKSFRDNGLIPPVSRTSAESYLTALAAVAEMGLLCTFPEKLYLKLKDQFKVHRIALEETIAPMEVSLLTRAGLPLTPAAEEMANCIRWWGSRLASTDAR</sequence>
<dbReference type="InterPro" id="IPR050950">
    <property type="entry name" value="HTH-type_LysR_regulators"/>
</dbReference>
<dbReference type="Proteomes" id="UP001596422">
    <property type="component" value="Unassembled WGS sequence"/>
</dbReference>